<proteinExistence type="predicted"/>
<dbReference type="EMBL" id="MU151312">
    <property type="protein sequence ID" value="KAF9445271.1"/>
    <property type="molecule type" value="Genomic_DNA"/>
</dbReference>
<keyword evidence="1" id="KW-0472">Membrane</keyword>
<gene>
    <name evidence="3" type="ORF">P691DRAFT_675977</name>
</gene>
<evidence type="ECO:0000313" key="3">
    <source>
        <dbReference type="EMBL" id="KAF9445271.1"/>
    </source>
</evidence>
<name>A0A9P5X8H2_9AGAR</name>
<sequence length="66" mass="7936">FAMLIYDHCLTFSDEVERIWKRRFTFVTVLFLINRYATIVEVIVVLEAFHNPSWSGKVCMLHFRLL</sequence>
<evidence type="ECO:0000313" key="4">
    <source>
        <dbReference type="Proteomes" id="UP000807342"/>
    </source>
</evidence>
<feature type="non-terminal residue" evidence="3">
    <location>
        <position position="1"/>
    </location>
</feature>
<accession>A0A9P5X8H2</accession>
<dbReference type="AlphaFoldDB" id="A0A9P5X8H2"/>
<dbReference type="InterPro" id="IPR045340">
    <property type="entry name" value="DUF6533"/>
</dbReference>
<evidence type="ECO:0000256" key="1">
    <source>
        <dbReference type="SAM" id="Phobius"/>
    </source>
</evidence>
<feature type="domain" description="DUF6533" evidence="2">
    <location>
        <begin position="1"/>
        <end position="40"/>
    </location>
</feature>
<protein>
    <recommendedName>
        <fullName evidence="2">DUF6533 domain-containing protein</fullName>
    </recommendedName>
</protein>
<organism evidence="3 4">
    <name type="scientific">Macrolepiota fuliginosa MF-IS2</name>
    <dbReference type="NCBI Taxonomy" id="1400762"/>
    <lineage>
        <taxon>Eukaryota</taxon>
        <taxon>Fungi</taxon>
        <taxon>Dikarya</taxon>
        <taxon>Basidiomycota</taxon>
        <taxon>Agaricomycotina</taxon>
        <taxon>Agaricomycetes</taxon>
        <taxon>Agaricomycetidae</taxon>
        <taxon>Agaricales</taxon>
        <taxon>Agaricineae</taxon>
        <taxon>Agaricaceae</taxon>
        <taxon>Macrolepiota</taxon>
    </lineage>
</organism>
<evidence type="ECO:0000259" key="2">
    <source>
        <dbReference type="Pfam" id="PF20151"/>
    </source>
</evidence>
<keyword evidence="1" id="KW-0812">Transmembrane</keyword>
<dbReference type="Proteomes" id="UP000807342">
    <property type="component" value="Unassembled WGS sequence"/>
</dbReference>
<comment type="caution">
    <text evidence="3">The sequence shown here is derived from an EMBL/GenBank/DDBJ whole genome shotgun (WGS) entry which is preliminary data.</text>
</comment>
<feature type="transmembrane region" description="Helical" evidence="1">
    <location>
        <begin position="24"/>
        <end position="46"/>
    </location>
</feature>
<dbReference type="Pfam" id="PF20151">
    <property type="entry name" value="DUF6533"/>
    <property type="match status" value="1"/>
</dbReference>
<keyword evidence="1" id="KW-1133">Transmembrane helix</keyword>
<reference evidence="3" key="1">
    <citation type="submission" date="2020-11" db="EMBL/GenBank/DDBJ databases">
        <authorList>
            <consortium name="DOE Joint Genome Institute"/>
            <person name="Ahrendt S."/>
            <person name="Riley R."/>
            <person name="Andreopoulos W."/>
            <person name="Labutti K."/>
            <person name="Pangilinan J."/>
            <person name="Ruiz-Duenas F.J."/>
            <person name="Barrasa J.M."/>
            <person name="Sanchez-Garcia M."/>
            <person name="Camarero S."/>
            <person name="Miyauchi S."/>
            <person name="Serrano A."/>
            <person name="Linde D."/>
            <person name="Babiker R."/>
            <person name="Drula E."/>
            <person name="Ayuso-Fernandez I."/>
            <person name="Pacheco R."/>
            <person name="Padilla G."/>
            <person name="Ferreira P."/>
            <person name="Barriuso J."/>
            <person name="Kellner H."/>
            <person name="Castanera R."/>
            <person name="Alfaro M."/>
            <person name="Ramirez L."/>
            <person name="Pisabarro A.G."/>
            <person name="Kuo A."/>
            <person name="Tritt A."/>
            <person name="Lipzen A."/>
            <person name="He G."/>
            <person name="Yan M."/>
            <person name="Ng V."/>
            <person name="Cullen D."/>
            <person name="Martin F."/>
            <person name="Rosso M.-N."/>
            <person name="Henrissat B."/>
            <person name="Hibbett D."/>
            <person name="Martinez A.T."/>
            <person name="Grigoriev I.V."/>
        </authorList>
    </citation>
    <scope>NUCLEOTIDE SEQUENCE</scope>
    <source>
        <strain evidence="3">MF-IS2</strain>
    </source>
</reference>
<keyword evidence="4" id="KW-1185">Reference proteome</keyword>
<dbReference type="OrthoDB" id="2745134at2759"/>